<dbReference type="RefSeq" id="WP_349282477.1">
    <property type="nucleotide sequence ID" value="NZ_CBCSCU010000096.1"/>
</dbReference>
<keyword evidence="1" id="KW-0614">Plasmid</keyword>
<accession>A0AAU7LYJ1</accession>
<geneLocation type="plasmid" evidence="1">
    <name>p2</name>
</geneLocation>
<reference evidence="1" key="1">
    <citation type="submission" date="2024-05" db="EMBL/GenBank/DDBJ databases">
        <authorList>
            <person name="Bunk B."/>
            <person name="Swiderski J."/>
            <person name="Sproer C."/>
            <person name="Thiel V."/>
        </authorList>
    </citation>
    <scope>NUCLEOTIDE SEQUENCE</scope>
    <source>
        <strain evidence="1">DSM 17735</strain>
        <plasmid evidence="1">p2</plasmid>
    </source>
</reference>
<evidence type="ECO:0008006" key="2">
    <source>
        <dbReference type="Google" id="ProtNLM"/>
    </source>
</evidence>
<sequence length="86" mass="9262">MGLTPSVRFGNHGADRSKFVELRRQAGGLVLVTGEHAAVYPVPVPAATVYYVLDLFCRAMAMSLEVDKPGRSVSDVLMLVKSAHGF</sequence>
<name>A0AAU7LYJ1_9BURK</name>
<organism evidence="1">
    <name type="scientific">Polaromonas hydrogenivorans</name>
    <dbReference type="NCBI Taxonomy" id="335476"/>
    <lineage>
        <taxon>Bacteria</taxon>
        <taxon>Pseudomonadati</taxon>
        <taxon>Pseudomonadota</taxon>
        <taxon>Betaproteobacteria</taxon>
        <taxon>Burkholderiales</taxon>
        <taxon>Comamonadaceae</taxon>
        <taxon>Polaromonas</taxon>
    </lineage>
</organism>
<proteinExistence type="predicted"/>
<gene>
    <name evidence="1" type="ORF">ABLV49_23185</name>
</gene>
<dbReference type="EMBL" id="CP157677">
    <property type="protein sequence ID" value="XBP72722.1"/>
    <property type="molecule type" value="Genomic_DNA"/>
</dbReference>
<evidence type="ECO:0000313" key="1">
    <source>
        <dbReference type="EMBL" id="XBP72722.1"/>
    </source>
</evidence>
<dbReference type="AlphaFoldDB" id="A0AAU7LYJ1"/>
<protein>
    <recommendedName>
        <fullName evidence="2">SIS domain-containing protein</fullName>
    </recommendedName>
</protein>